<keyword evidence="2" id="KW-0808">Transferase</keyword>
<protein>
    <submittedName>
        <fullName evidence="10">Retrovirus-related Pol polyprotein from transposon</fullName>
    </submittedName>
</protein>
<sequence>MCIDYRPLNNVTVKDRYPLPRIDEIMDAVAGARIFSTLDATSGYYQLEVDEADKNKTAFSWRGGHYEFNRMPFGLCNAPSTFQRAMDSILREEREKFTIPYLDDIIIYSQDMDTHKKHVRIVMEKLRNAGITLNKKKCKFFQKEIKILGNIITEGRIKPDPEKVKCIKNYPRPNTVKELRSFIGLLNYCREFIKDFASKAKPLFDMLKGETKRSIRKLNHTNDTKNAFEILRAEMTENTSRKQPDFSLEFILITDASEHGIGAILAQKGIDGKEEMISAYSKNFDKHQANYSVTDKELLAVVKGIEHFRHYLLGKEFILRTDHKALTYLWTAKNPTTRLLRWALKLQEYKFKVQYIKGEDNASDGLSRICRIRTEEKKIRFTEEQKRKILDEYHIILGHGSANNMKAAIRARYKWDNMFKEIDEFTKNCLICKKSGFQIPNTKNKVIETKAPNELWEIDLVGRIVDRKENLFIMVCVDHHTKWLETKILKNKSAEEIVKAVEELITKKKATPKRILTDCGLEFVNERVRALADKYKISWEYASPFHHQTTGAVERVIQTFMGKLKKLSEFGRKNWKKMVEPATLAVNLSFNRAIGTSPFVFTMNRLPELEIDRELGQPRISITKKECENKRKVVLRRYREAIIKGKKRNTRTYKIGDKVLIFRETQNKMKPNWHEGYKITEVLSEDSYLVKKNGREIRVNKNHIKGE</sequence>
<dbReference type="GO" id="GO:0003676">
    <property type="term" value="F:nucleic acid binding"/>
    <property type="evidence" value="ECO:0007669"/>
    <property type="project" value="InterPro"/>
</dbReference>
<dbReference type="InterPro" id="IPR041588">
    <property type="entry name" value="Integrase_H2C2"/>
</dbReference>
<evidence type="ECO:0000256" key="6">
    <source>
        <dbReference type="ARBA" id="ARBA00022801"/>
    </source>
</evidence>
<dbReference type="Gene3D" id="3.10.10.10">
    <property type="entry name" value="HIV Type 1 Reverse Transcriptase, subunit A, domain 1"/>
    <property type="match status" value="1"/>
</dbReference>
<dbReference type="Pfam" id="PF00665">
    <property type="entry name" value="rve"/>
    <property type="match status" value="1"/>
</dbReference>
<dbReference type="OrthoDB" id="3341476at2759"/>
<accession>A0A9P6H1H2</accession>
<name>A0A9P6H1H2_9MICR</name>
<dbReference type="GO" id="GO:0015074">
    <property type="term" value="P:DNA integration"/>
    <property type="evidence" value="ECO:0007669"/>
    <property type="project" value="InterPro"/>
</dbReference>
<dbReference type="EMBL" id="SBJO01000112">
    <property type="protein sequence ID" value="KAF9763004.1"/>
    <property type="molecule type" value="Genomic_DNA"/>
</dbReference>
<dbReference type="Gene3D" id="3.30.70.270">
    <property type="match status" value="2"/>
</dbReference>
<feature type="domain" description="Integrase catalytic" evidence="9">
    <location>
        <begin position="448"/>
        <end position="606"/>
    </location>
</feature>
<dbReference type="PANTHER" id="PTHR37984:SF5">
    <property type="entry name" value="PROTEIN NYNRIN-LIKE"/>
    <property type="match status" value="1"/>
</dbReference>
<dbReference type="InterPro" id="IPR036397">
    <property type="entry name" value="RNaseH_sf"/>
</dbReference>
<dbReference type="AlphaFoldDB" id="A0A9P6H1H2"/>
<dbReference type="CDD" id="cd09274">
    <property type="entry name" value="RNase_HI_RT_Ty3"/>
    <property type="match status" value="1"/>
</dbReference>
<dbReference type="InterPro" id="IPR050951">
    <property type="entry name" value="Retrovirus_Pol_polyprotein"/>
</dbReference>
<keyword evidence="4" id="KW-0540">Nuclease</keyword>
<dbReference type="SUPFAM" id="SSF56672">
    <property type="entry name" value="DNA/RNA polymerases"/>
    <property type="match status" value="1"/>
</dbReference>
<evidence type="ECO:0000256" key="4">
    <source>
        <dbReference type="ARBA" id="ARBA00022722"/>
    </source>
</evidence>
<dbReference type="InterPro" id="IPR012337">
    <property type="entry name" value="RNaseH-like_sf"/>
</dbReference>
<dbReference type="CDD" id="cd01647">
    <property type="entry name" value="RT_LTR"/>
    <property type="match status" value="1"/>
</dbReference>
<evidence type="ECO:0000256" key="3">
    <source>
        <dbReference type="ARBA" id="ARBA00022695"/>
    </source>
</evidence>
<dbReference type="FunFam" id="3.30.70.270:FF:000020">
    <property type="entry name" value="Transposon Tf2-6 polyprotein-like Protein"/>
    <property type="match status" value="1"/>
</dbReference>
<evidence type="ECO:0000256" key="7">
    <source>
        <dbReference type="ARBA" id="ARBA00022918"/>
    </source>
</evidence>
<reference evidence="10 11" key="1">
    <citation type="journal article" date="2020" name="Genome Biol. Evol.">
        <title>Comparative genomics of strictly vertically transmitted, feminizing microsporidia endosymbionts of amphipod crustaceans.</title>
        <authorList>
            <person name="Cormier A."/>
            <person name="Chebbi M.A."/>
            <person name="Giraud I."/>
            <person name="Wattier R."/>
            <person name="Teixeira M."/>
            <person name="Gilbert C."/>
            <person name="Rigaud T."/>
            <person name="Cordaux R."/>
        </authorList>
    </citation>
    <scope>NUCLEOTIDE SEQUENCE [LARGE SCALE GENOMIC DNA]</scope>
    <source>
        <strain evidence="10 11">Ou3-Ou53</strain>
    </source>
</reference>
<dbReference type="PROSITE" id="PS50878">
    <property type="entry name" value="RT_POL"/>
    <property type="match status" value="1"/>
</dbReference>
<dbReference type="GO" id="GO:0006508">
    <property type="term" value="P:proteolysis"/>
    <property type="evidence" value="ECO:0007669"/>
    <property type="project" value="UniProtKB-KW"/>
</dbReference>
<dbReference type="Proteomes" id="UP000740883">
    <property type="component" value="Unassembled WGS sequence"/>
</dbReference>
<keyword evidence="1" id="KW-0645">Protease</keyword>
<dbReference type="Gene3D" id="3.30.420.10">
    <property type="entry name" value="Ribonuclease H-like superfamily/Ribonuclease H"/>
    <property type="match status" value="1"/>
</dbReference>
<dbReference type="GO" id="GO:0003964">
    <property type="term" value="F:RNA-directed DNA polymerase activity"/>
    <property type="evidence" value="ECO:0007669"/>
    <property type="project" value="UniProtKB-KW"/>
</dbReference>
<dbReference type="GO" id="GO:0005634">
    <property type="term" value="C:nucleus"/>
    <property type="evidence" value="ECO:0007669"/>
    <property type="project" value="UniProtKB-ARBA"/>
</dbReference>
<dbReference type="Gene3D" id="1.10.340.70">
    <property type="match status" value="1"/>
</dbReference>
<gene>
    <name evidence="10" type="primary">pol_38</name>
    <name evidence="10" type="ORF">NGRA_1593</name>
</gene>
<dbReference type="Pfam" id="PF17921">
    <property type="entry name" value="Integrase_H2C2"/>
    <property type="match status" value="1"/>
</dbReference>
<dbReference type="FunFam" id="3.10.10.10:FF:000007">
    <property type="entry name" value="Retrovirus-related Pol polyprotein from transposon 17.6-like Protein"/>
    <property type="match status" value="1"/>
</dbReference>
<dbReference type="InterPro" id="IPR043128">
    <property type="entry name" value="Rev_trsase/Diguanyl_cyclase"/>
</dbReference>
<dbReference type="InterPro" id="IPR001584">
    <property type="entry name" value="Integrase_cat-core"/>
</dbReference>
<evidence type="ECO:0000259" key="9">
    <source>
        <dbReference type="PROSITE" id="PS50994"/>
    </source>
</evidence>
<keyword evidence="3" id="KW-0548">Nucleotidyltransferase</keyword>
<dbReference type="GO" id="GO:0008233">
    <property type="term" value="F:peptidase activity"/>
    <property type="evidence" value="ECO:0007669"/>
    <property type="project" value="UniProtKB-KW"/>
</dbReference>
<evidence type="ECO:0000256" key="1">
    <source>
        <dbReference type="ARBA" id="ARBA00022670"/>
    </source>
</evidence>
<evidence type="ECO:0000313" key="11">
    <source>
        <dbReference type="Proteomes" id="UP000740883"/>
    </source>
</evidence>
<dbReference type="Pfam" id="PF17917">
    <property type="entry name" value="RT_RNaseH"/>
    <property type="match status" value="1"/>
</dbReference>
<evidence type="ECO:0000256" key="2">
    <source>
        <dbReference type="ARBA" id="ARBA00022679"/>
    </source>
</evidence>
<dbReference type="SUPFAM" id="SSF53098">
    <property type="entry name" value="Ribonuclease H-like"/>
    <property type="match status" value="1"/>
</dbReference>
<keyword evidence="7" id="KW-0695">RNA-directed DNA polymerase</keyword>
<dbReference type="PANTHER" id="PTHR37984">
    <property type="entry name" value="PROTEIN CBG26694"/>
    <property type="match status" value="1"/>
</dbReference>
<evidence type="ECO:0000313" key="10">
    <source>
        <dbReference type="EMBL" id="KAF9763004.1"/>
    </source>
</evidence>
<evidence type="ECO:0000259" key="8">
    <source>
        <dbReference type="PROSITE" id="PS50878"/>
    </source>
</evidence>
<keyword evidence="5" id="KW-0255">Endonuclease</keyword>
<organism evidence="10 11">
    <name type="scientific">Nosema granulosis</name>
    <dbReference type="NCBI Taxonomy" id="83296"/>
    <lineage>
        <taxon>Eukaryota</taxon>
        <taxon>Fungi</taxon>
        <taxon>Fungi incertae sedis</taxon>
        <taxon>Microsporidia</taxon>
        <taxon>Nosematidae</taxon>
        <taxon>Nosema</taxon>
    </lineage>
</organism>
<dbReference type="PROSITE" id="PS50994">
    <property type="entry name" value="INTEGRASE"/>
    <property type="match status" value="1"/>
</dbReference>
<dbReference type="Pfam" id="PF00078">
    <property type="entry name" value="RVT_1"/>
    <property type="match status" value="1"/>
</dbReference>
<dbReference type="InterPro" id="IPR043502">
    <property type="entry name" value="DNA/RNA_pol_sf"/>
</dbReference>
<feature type="domain" description="Reverse transcriptase" evidence="8">
    <location>
        <begin position="1"/>
        <end position="152"/>
    </location>
</feature>
<dbReference type="InterPro" id="IPR000477">
    <property type="entry name" value="RT_dom"/>
</dbReference>
<keyword evidence="6" id="KW-0378">Hydrolase</keyword>
<dbReference type="InterPro" id="IPR041373">
    <property type="entry name" value="RT_RNaseH"/>
</dbReference>
<dbReference type="GO" id="GO:0004519">
    <property type="term" value="F:endonuclease activity"/>
    <property type="evidence" value="ECO:0007669"/>
    <property type="project" value="UniProtKB-KW"/>
</dbReference>
<evidence type="ECO:0000256" key="5">
    <source>
        <dbReference type="ARBA" id="ARBA00022759"/>
    </source>
</evidence>
<comment type="caution">
    <text evidence="10">The sequence shown here is derived from an EMBL/GenBank/DDBJ whole genome shotgun (WGS) entry which is preliminary data.</text>
</comment>
<proteinExistence type="predicted"/>
<keyword evidence="11" id="KW-1185">Reference proteome</keyword>